<evidence type="ECO:0000313" key="13">
    <source>
        <dbReference type="RefSeq" id="XP_027195400.1"/>
    </source>
</evidence>
<organism evidence="12 13">
    <name type="scientific">Dermatophagoides pteronyssinus</name>
    <name type="common">European house dust mite</name>
    <dbReference type="NCBI Taxonomy" id="6956"/>
    <lineage>
        <taxon>Eukaryota</taxon>
        <taxon>Metazoa</taxon>
        <taxon>Ecdysozoa</taxon>
        <taxon>Arthropoda</taxon>
        <taxon>Chelicerata</taxon>
        <taxon>Arachnida</taxon>
        <taxon>Acari</taxon>
        <taxon>Acariformes</taxon>
        <taxon>Sarcoptiformes</taxon>
        <taxon>Astigmata</taxon>
        <taxon>Psoroptidia</taxon>
        <taxon>Analgoidea</taxon>
        <taxon>Pyroglyphidae</taxon>
        <taxon>Dermatophagoidinae</taxon>
        <taxon>Dermatophagoides</taxon>
    </lineage>
</organism>
<keyword evidence="12" id="KW-1185">Reference proteome</keyword>
<gene>
    <name evidence="13" type="primary">LOC113789994</name>
</gene>
<evidence type="ECO:0000256" key="7">
    <source>
        <dbReference type="ARBA" id="ARBA00022824"/>
    </source>
</evidence>
<evidence type="ECO:0000256" key="5">
    <source>
        <dbReference type="ARBA" id="ARBA00022692"/>
    </source>
</evidence>
<evidence type="ECO:0000256" key="3">
    <source>
        <dbReference type="ARBA" id="ARBA00005610"/>
    </source>
</evidence>
<comment type="similarity">
    <text evidence="3 11">Belongs to the TRAP-beta family.</text>
</comment>
<evidence type="ECO:0000256" key="4">
    <source>
        <dbReference type="ARBA" id="ARBA00021110"/>
    </source>
</evidence>
<dbReference type="KEGG" id="dpte:113789994"/>
<proteinExistence type="inferred from homology"/>
<evidence type="ECO:0000256" key="2">
    <source>
        <dbReference type="ARBA" id="ARBA00004115"/>
    </source>
</evidence>
<sequence length="198" mass="22596">MYTSKNIPFIILFILISWTLMVSQADDQNPDRARLLAEKQVLNKYLVENKDIMINYNIFNVGSSSAINVQLSDNTFSLAHFDIVGGSLKFQIPRIAPQTNTTHTVIVRPKEGIWGRFNFTAGELIYSTEGSSELQYGYTSEPGEGYIVSLKEFDKRFSPHYYDWAAFLVISMATVLLPYLLWNGSKNKYEKLSARKTK</sequence>
<evidence type="ECO:0000313" key="12">
    <source>
        <dbReference type="Proteomes" id="UP000515146"/>
    </source>
</evidence>
<keyword evidence="10" id="KW-0325">Glycoprotein</keyword>
<dbReference type="GO" id="GO:0005789">
    <property type="term" value="C:endoplasmic reticulum membrane"/>
    <property type="evidence" value="ECO:0007669"/>
    <property type="project" value="UniProtKB-SubCell"/>
</dbReference>
<reference evidence="13" key="1">
    <citation type="submission" date="2025-08" db="UniProtKB">
        <authorList>
            <consortium name="RefSeq"/>
        </authorList>
    </citation>
    <scope>IDENTIFICATION</scope>
    <source>
        <strain evidence="13">Airmid</strain>
    </source>
</reference>
<name>A0A6P6XPQ2_DERPT</name>
<dbReference type="Proteomes" id="UP000515146">
    <property type="component" value="Unplaced"/>
</dbReference>
<evidence type="ECO:0000256" key="8">
    <source>
        <dbReference type="ARBA" id="ARBA00022989"/>
    </source>
</evidence>
<keyword evidence="8" id="KW-1133">Transmembrane helix</keyword>
<accession>A0A6P6XPQ2</accession>
<evidence type="ECO:0000256" key="10">
    <source>
        <dbReference type="ARBA" id="ARBA00023180"/>
    </source>
</evidence>
<keyword evidence="9 11" id="KW-0472">Membrane</keyword>
<dbReference type="CTD" id="39768"/>
<dbReference type="OrthoDB" id="5860827at2759"/>
<dbReference type="PIRSF" id="PIRSF016400">
    <property type="entry name" value="TRAP_beta"/>
    <property type="match status" value="1"/>
</dbReference>
<dbReference type="PANTHER" id="PTHR12861:SF3">
    <property type="entry name" value="TRANSLOCON-ASSOCIATED PROTEIN SUBUNIT BETA"/>
    <property type="match status" value="1"/>
</dbReference>
<evidence type="ECO:0000256" key="9">
    <source>
        <dbReference type="ARBA" id="ARBA00023136"/>
    </source>
</evidence>
<dbReference type="InParanoid" id="A0A6P6XPQ2"/>
<dbReference type="GeneID" id="113789994"/>
<evidence type="ECO:0000256" key="6">
    <source>
        <dbReference type="ARBA" id="ARBA00022729"/>
    </source>
</evidence>
<dbReference type="PANTHER" id="PTHR12861">
    <property type="entry name" value="TRANSLOCON-ASSOCIATED PROTEIN, BETA SUBUNIT PRECURSOR TRAP-BETA SIGNAL SEQUENCE RECEPTOR BETA SUBUNIT"/>
    <property type="match status" value="1"/>
</dbReference>
<protein>
    <recommendedName>
        <fullName evidence="4 11">Translocon-associated protein subunit beta</fullName>
        <shortName evidence="11">TRAP-beta</shortName>
    </recommendedName>
    <alternativeName>
        <fullName evidence="11">Signal sequence receptor subunit beta</fullName>
    </alternativeName>
</protein>
<dbReference type="OMA" id="ILWHSSK"/>
<dbReference type="RefSeq" id="XP_027195400.1">
    <property type="nucleotide sequence ID" value="XM_027339599.1"/>
</dbReference>
<dbReference type="FunCoup" id="A0A6P6XPQ2">
    <property type="interactions" value="1169"/>
</dbReference>
<dbReference type="Pfam" id="PF05753">
    <property type="entry name" value="TRAP_beta"/>
    <property type="match status" value="1"/>
</dbReference>
<keyword evidence="6" id="KW-0732">Signal</keyword>
<keyword evidence="7 11" id="KW-0256">Endoplasmic reticulum</keyword>
<comment type="function">
    <text evidence="1 11">TRAP proteins are part of a complex whose function is to bind calcium to the ER membrane and thereby regulate the retention of ER resident proteins.</text>
</comment>
<dbReference type="AlphaFoldDB" id="A0A6P6XPQ2"/>
<keyword evidence="5" id="KW-0812">Transmembrane</keyword>
<comment type="subcellular location">
    <subcellularLocation>
        <location evidence="2">Endoplasmic reticulum membrane</location>
        <topology evidence="2">Single-pass type I membrane protein</topology>
    </subcellularLocation>
</comment>
<evidence type="ECO:0000256" key="1">
    <source>
        <dbReference type="ARBA" id="ARBA00002838"/>
    </source>
</evidence>
<dbReference type="InterPro" id="IPR008856">
    <property type="entry name" value="TRAP_beta"/>
</dbReference>
<comment type="subunit">
    <text evidence="11">Heterotetramer of TRAP-alpha, TRAP-beta, TRAP-delta and TRAP-gamma.</text>
</comment>
<evidence type="ECO:0000256" key="11">
    <source>
        <dbReference type="PIRNR" id="PIRNR016400"/>
    </source>
</evidence>